<dbReference type="EMBL" id="JAASQI010000007">
    <property type="protein sequence ID" value="NIJ59011.1"/>
    <property type="molecule type" value="Genomic_DNA"/>
</dbReference>
<evidence type="ECO:0000259" key="5">
    <source>
        <dbReference type="PROSITE" id="PS51352"/>
    </source>
</evidence>
<accession>A0ABX0V1I5</accession>
<dbReference type="CDD" id="cd02966">
    <property type="entry name" value="TlpA_like_family"/>
    <property type="match status" value="1"/>
</dbReference>
<comment type="caution">
    <text evidence="6">The sequence shown here is derived from an EMBL/GenBank/DDBJ whole genome shotgun (WGS) entry which is preliminary data.</text>
</comment>
<dbReference type="PANTHER" id="PTHR42852">
    <property type="entry name" value="THIOL:DISULFIDE INTERCHANGE PROTEIN DSBE"/>
    <property type="match status" value="1"/>
</dbReference>
<keyword evidence="6" id="KW-0413">Isomerase</keyword>
<keyword evidence="3" id="KW-1015">Disulfide bond</keyword>
<dbReference type="PROSITE" id="PS51257">
    <property type="entry name" value="PROKAR_LIPOPROTEIN"/>
    <property type="match status" value="1"/>
</dbReference>
<keyword evidence="7" id="KW-1185">Reference proteome</keyword>
<dbReference type="InterPro" id="IPR013766">
    <property type="entry name" value="Thioredoxin_domain"/>
</dbReference>
<dbReference type="GO" id="GO:0016853">
    <property type="term" value="F:isomerase activity"/>
    <property type="evidence" value="ECO:0007669"/>
    <property type="project" value="UniProtKB-KW"/>
</dbReference>
<evidence type="ECO:0000313" key="7">
    <source>
        <dbReference type="Proteomes" id="UP001429580"/>
    </source>
</evidence>
<feature type="domain" description="Thioredoxin" evidence="5">
    <location>
        <begin position="26"/>
        <end position="165"/>
    </location>
</feature>
<evidence type="ECO:0000256" key="3">
    <source>
        <dbReference type="ARBA" id="ARBA00023157"/>
    </source>
</evidence>
<keyword evidence="2" id="KW-0201">Cytochrome c-type biogenesis</keyword>
<dbReference type="RefSeq" id="WP_166953990.1">
    <property type="nucleotide sequence ID" value="NZ_JAASQI010000007.1"/>
</dbReference>
<dbReference type="Proteomes" id="UP001429580">
    <property type="component" value="Unassembled WGS sequence"/>
</dbReference>
<dbReference type="PANTHER" id="PTHR42852:SF6">
    <property type="entry name" value="THIOL:DISULFIDE INTERCHANGE PROTEIN DSBE"/>
    <property type="match status" value="1"/>
</dbReference>
<protein>
    <submittedName>
        <fullName evidence="6">Thiol-disulfide isomerase/thioredoxin</fullName>
    </submittedName>
</protein>
<keyword evidence="4" id="KW-0676">Redox-active center</keyword>
<dbReference type="InterPro" id="IPR050553">
    <property type="entry name" value="Thioredoxin_ResA/DsbE_sf"/>
</dbReference>
<dbReference type="Pfam" id="PF08534">
    <property type="entry name" value="Redoxin"/>
    <property type="match status" value="1"/>
</dbReference>
<name>A0ABX0V1I5_9HYPH</name>
<dbReference type="PROSITE" id="PS51352">
    <property type="entry name" value="THIOREDOXIN_2"/>
    <property type="match status" value="1"/>
</dbReference>
<proteinExistence type="predicted"/>
<sequence>MKRRMAWLSAFAMAALLVGCKAEQEIARGKPVAEIAAITFDGTLVKLEHFRGKVVLLNFWSGGCGPCIAEMPALDAVYRANRDRGSGFTVLALNMGEPDAAVQRAAARLGVSFPVLLDGLKITTDRYQVVGAPTSFLIDGEGRLIEKIVGPVDIAGLEAKLAGLL</sequence>
<dbReference type="InterPro" id="IPR036249">
    <property type="entry name" value="Thioredoxin-like_sf"/>
</dbReference>
<comment type="subcellular location">
    <subcellularLocation>
        <location evidence="1">Cell envelope</location>
    </subcellularLocation>
</comment>
<dbReference type="Gene3D" id="3.40.30.10">
    <property type="entry name" value="Glutaredoxin"/>
    <property type="match status" value="1"/>
</dbReference>
<evidence type="ECO:0000256" key="4">
    <source>
        <dbReference type="ARBA" id="ARBA00023284"/>
    </source>
</evidence>
<gene>
    <name evidence="6" type="ORF">FHS82_002866</name>
</gene>
<organism evidence="6 7">
    <name type="scientific">Pseudochelatococcus lubricantis</name>
    <dbReference type="NCBI Taxonomy" id="1538102"/>
    <lineage>
        <taxon>Bacteria</taxon>
        <taxon>Pseudomonadati</taxon>
        <taxon>Pseudomonadota</taxon>
        <taxon>Alphaproteobacteria</taxon>
        <taxon>Hyphomicrobiales</taxon>
        <taxon>Chelatococcaceae</taxon>
        <taxon>Pseudochelatococcus</taxon>
    </lineage>
</organism>
<dbReference type="InterPro" id="IPR013740">
    <property type="entry name" value="Redoxin"/>
</dbReference>
<evidence type="ECO:0000256" key="2">
    <source>
        <dbReference type="ARBA" id="ARBA00022748"/>
    </source>
</evidence>
<dbReference type="SUPFAM" id="SSF52833">
    <property type="entry name" value="Thioredoxin-like"/>
    <property type="match status" value="1"/>
</dbReference>
<reference evidence="6 7" key="1">
    <citation type="submission" date="2020-03" db="EMBL/GenBank/DDBJ databases">
        <title>Genomic Encyclopedia of Type Strains, Phase IV (KMG-IV): sequencing the most valuable type-strain genomes for metagenomic binning, comparative biology and taxonomic classification.</title>
        <authorList>
            <person name="Goeker M."/>
        </authorList>
    </citation>
    <scope>NUCLEOTIDE SEQUENCE [LARGE SCALE GENOMIC DNA]</scope>
    <source>
        <strain evidence="6 7">DSM 103870</strain>
    </source>
</reference>
<evidence type="ECO:0000313" key="6">
    <source>
        <dbReference type="EMBL" id="NIJ59011.1"/>
    </source>
</evidence>
<evidence type="ECO:0000256" key="1">
    <source>
        <dbReference type="ARBA" id="ARBA00004196"/>
    </source>
</evidence>